<dbReference type="AlphaFoldDB" id="A0A0B2PEZ9"/>
<protein>
    <submittedName>
        <fullName evidence="1">Uncharacterized protein</fullName>
    </submittedName>
</protein>
<proteinExistence type="predicted"/>
<gene>
    <name evidence="1" type="ORF">glysoja_044283</name>
</gene>
<reference evidence="1" key="1">
    <citation type="submission" date="2014-07" db="EMBL/GenBank/DDBJ databases">
        <title>Identification of a novel salt tolerance gene in wild soybean by whole-genome sequencing.</title>
        <authorList>
            <person name="Lam H.-M."/>
            <person name="Qi X."/>
            <person name="Li M.-W."/>
            <person name="Liu X."/>
            <person name="Xie M."/>
            <person name="Ni M."/>
            <person name="Xu X."/>
        </authorList>
    </citation>
    <scope>NUCLEOTIDE SEQUENCE [LARGE SCALE GENOMIC DNA]</scope>
    <source>
        <tissue evidence="1">Root</tissue>
    </source>
</reference>
<name>A0A0B2PEZ9_GLYSO</name>
<organism evidence="1">
    <name type="scientific">Glycine soja</name>
    <name type="common">Wild soybean</name>
    <dbReference type="NCBI Taxonomy" id="3848"/>
    <lineage>
        <taxon>Eukaryota</taxon>
        <taxon>Viridiplantae</taxon>
        <taxon>Streptophyta</taxon>
        <taxon>Embryophyta</taxon>
        <taxon>Tracheophyta</taxon>
        <taxon>Spermatophyta</taxon>
        <taxon>Magnoliopsida</taxon>
        <taxon>eudicotyledons</taxon>
        <taxon>Gunneridae</taxon>
        <taxon>Pentapetalae</taxon>
        <taxon>rosids</taxon>
        <taxon>fabids</taxon>
        <taxon>Fabales</taxon>
        <taxon>Fabaceae</taxon>
        <taxon>Papilionoideae</taxon>
        <taxon>50 kb inversion clade</taxon>
        <taxon>NPAAA clade</taxon>
        <taxon>indigoferoid/millettioid clade</taxon>
        <taxon>Phaseoleae</taxon>
        <taxon>Glycine</taxon>
        <taxon>Glycine subgen. Soja</taxon>
    </lineage>
</organism>
<evidence type="ECO:0000313" key="1">
    <source>
        <dbReference type="EMBL" id="KHN07865.1"/>
    </source>
</evidence>
<dbReference type="EMBL" id="KN666533">
    <property type="protein sequence ID" value="KHN07865.1"/>
    <property type="molecule type" value="Genomic_DNA"/>
</dbReference>
<dbReference type="Proteomes" id="UP000053555">
    <property type="component" value="Unassembled WGS sequence"/>
</dbReference>
<accession>A0A0B2PEZ9</accession>
<sequence>MRRKEERHVGLLAEKDAEEGSPLWCCQRRSHQGRATQSEEDHEADASEAFLHLLCLLREEFGGCYAPKMSSLAEIFASNNRILTPIQSDCQSDKWFERINFEVMLPDSTQQFTFLSYFDKTY</sequence>